<name>A0A1R3G150_COCAP</name>
<proteinExistence type="predicted"/>
<sequence length="24" mass="2668">MTINGNVGKQAIDIRLDNVTNFSF</sequence>
<organism evidence="1 2">
    <name type="scientific">Corchorus capsularis</name>
    <name type="common">Jute</name>
    <dbReference type="NCBI Taxonomy" id="210143"/>
    <lineage>
        <taxon>Eukaryota</taxon>
        <taxon>Viridiplantae</taxon>
        <taxon>Streptophyta</taxon>
        <taxon>Embryophyta</taxon>
        <taxon>Tracheophyta</taxon>
        <taxon>Spermatophyta</taxon>
        <taxon>Magnoliopsida</taxon>
        <taxon>eudicotyledons</taxon>
        <taxon>Gunneridae</taxon>
        <taxon>Pentapetalae</taxon>
        <taxon>rosids</taxon>
        <taxon>malvids</taxon>
        <taxon>Malvales</taxon>
        <taxon>Malvaceae</taxon>
        <taxon>Grewioideae</taxon>
        <taxon>Apeibeae</taxon>
        <taxon>Corchorus</taxon>
    </lineage>
</organism>
<dbReference type="AlphaFoldDB" id="A0A1R3G150"/>
<keyword evidence="2" id="KW-1185">Reference proteome</keyword>
<evidence type="ECO:0000313" key="1">
    <source>
        <dbReference type="EMBL" id="OMO51779.1"/>
    </source>
</evidence>
<protein>
    <submittedName>
        <fullName evidence="1">Uncharacterized protein</fullName>
    </submittedName>
</protein>
<dbReference type="Proteomes" id="UP000188268">
    <property type="component" value="Unassembled WGS sequence"/>
</dbReference>
<accession>A0A1R3G150</accession>
<gene>
    <name evidence="1" type="ORF">CCACVL1_29599</name>
</gene>
<dbReference type="EMBL" id="AWWV01015697">
    <property type="protein sequence ID" value="OMO51779.1"/>
    <property type="molecule type" value="Genomic_DNA"/>
</dbReference>
<reference evidence="1 2" key="1">
    <citation type="submission" date="2013-09" db="EMBL/GenBank/DDBJ databases">
        <title>Corchorus capsularis genome sequencing.</title>
        <authorList>
            <person name="Alam M."/>
            <person name="Haque M.S."/>
            <person name="Islam M.S."/>
            <person name="Emdad E.M."/>
            <person name="Islam M.M."/>
            <person name="Ahmed B."/>
            <person name="Halim A."/>
            <person name="Hossen Q.M.M."/>
            <person name="Hossain M.Z."/>
            <person name="Ahmed R."/>
            <person name="Khan M.M."/>
            <person name="Islam R."/>
            <person name="Rashid M.M."/>
            <person name="Khan S.A."/>
            <person name="Rahman M.S."/>
            <person name="Alam M."/>
        </authorList>
    </citation>
    <scope>NUCLEOTIDE SEQUENCE [LARGE SCALE GENOMIC DNA]</scope>
    <source>
        <strain evidence="2">cv. CVL-1</strain>
        <tissue evidence="1">Whole seedling</tissue>
    </source>
</reference>
<comment type="caution">
    <text evidence="1">The sequence shown here is derived from an EMBL/GenBank/DDBJ whole genome shotgun (WGS) entry which is preliminary data.</text>
</comment>
<evidence type="ECO:0000313" key="2">
    <source>
        <dbReference type="Proteomes" id="UP000188268"/>
    </source>
</evidence>
<dbReference type="Gramene" id="OMO51779">
    <property type="protein sequence ID" value="OMO51779"/>
    <property type="gene ID" value="CCACVL1_29599"/>
</dbReference>